<dbReference type="EMBL" id="JAGFBS010000005">
    <property type="protein sequence ID" value="KAG6379020.1"/>
    <property type="molecule type" value="Genomic_DNA"/>
</dbReference>
<comment type="caution">
    <text evidence="1">The sequence shown here is derived from an EMBL/GenBank/DDBJ whole genome shotgun (WGS) entry which is preliminary data.</text>
</comment>
<sequence>MAVMFSGSCLTIQQCSNFIRDVFKTSGQEKQAVLISQTILNLPLFPDQQLLNGLLKNLANLFKFHYIQPSPNDLALLATMQNL</sequence>
<dbReference type="Proteomes" id="UP000683000">
    <property type="component" value="Unassembled WGS sequence"/>
</dbReference>
<evidence type="ECO:0000313" key="1">
    <source>
        <dbReference type="EMBL" id="KAG6379020.1"/>
    </source>
</evidence>
<accession>A0A8I2YVN1</accession>
<dbReference type="AlphaFoldDB" id="A0A8I2YVN1"/>
<gene>
    <name evidence="1" type="ORF">JVT61DRAFT_11443</name>
</gene>
<organism evidence="1 2">
    <name type="scientific">Boletus reticuloceps</name>
    <dbReference type="NCBI Taxonomy" id="495285"/>
    <lineage>
        <taxon>Eukaryota</taxon>
        <taxon>Fungi</taxon>
        <taxon>Dikarya</taxon>
        <taxon>Basidiomycota</taxon>
        <taxon>Agaricomycotina</taxon>
        <taxon>Agaricomycetes</taxon>
        <taxon>Agaricomycetidae</taxon>
        <taxon>Boletales</taxon>
        <taxon>Boletineae</taxon>
        <taxon>Boletaceae</taxon>
        <taxon>Boletoideae</taxon>
        <taxon>Boletus</taxon>
    </lineage>
</organism>
<name>A0A8I2YVN1_9AGAM</name>
<reference evidence="1" key="1">
    <citation type="submission" date="2021-03" db="EMBL/GenBank/DDBJ databases">
        <title>Evolutionary innovations through gain and loss of genes in the ectomycorrhizal Boletales.</title>
        <authorList>
            <person name="Wu G."/>
            <person name="Miyauchi S."/>
            <person name="Morin E."/>
            <person name="Yang Z.-L."/>
            <person name="Xu J."/>
            <person name="Martin F.M."/>
        </authorList>
    </citation>
    <scope>NUCLEOTIDE SEQUENCE</scope>
    <source>
        <strain evidence="1">BR01</strain>
    </source>
</reference>
<proteinExistence type="predicted"/>
<protein>
    <submittedName>
        <fullName evidence="1">Uncharacterized protein</fullName>
    </submittedName>
</protein>
<evidence type="ECO:0000313" key="2">
    <source>
        <dbReference type="Proteomes" id="UP000683000"/>
    </source>
</evidence>
<keyword evidence="2" id="KW-1185">Reference proteome</keyword>